<dbReference type="CDD" id="cd05280">
    <property type="entry name" value="MDR_yhdh_yhfp"/>
    <property type="match status" value="1"/>
</dbReference>
<dbReference type="EC" id="1.3.1.84" evidence="2"/>
<accession>A0A518DJU4</accession>
<dbReference type="PANTHER" id="PTHR43677">
    <property type="entry name" value="SHORT-CHAIN DEHYDROGENASE/REDUCTASE"/>
    <property type="match status" value="1"/>
</dbReference>
<dbReference type="AlphaFoldDB" id="A0A518DJU4"/>
<dbReference type="EMBL" id="CP036291">
    <property type="protein sequence ID" value="QDU91755.1"/>
    <property type="molecule type" value="Genomic_DNA"/>
</dbReference>
<proteinExistence type="predicted"/>
<keyword evidence="3" id="KW-1185">Reference proteome</keyword>
<dbReference type="Proteomes" id="UP000317429">
    <property type="component" value="Chromosome"/>
</dbReference>
<dbReference type="GO" id="GO:0043957">
    <property type="term" value="F:acryloyl-CoA reductase (NADPH) activity"/>
    <property type="evidence" value="ECO:0007669"/>
    <property type="project" value="UniProtKB-EC"/>
</dbReference>
<keyword evidence="2" id="KW-0560">Oxidoreductase</keyword>
<dbReference type="InterPro" id="IPR020843">
    <property type="entry name" value="ER"/>
</dbReference>
<feature type="domain" description="Enoyl reductase (ER)" evidence="1">
    <location>
        <begin position="11"/>
        <end position="326"/>
    </location>
</feature>
<evidence type="ECO:0000313" key="2">
    <source>
        <dbReference type="EMBL" id="QDU91755.1"/>
    </source>
</evidence>
<dbReference type="Gene3D" id="3.90.180.10">
    <property type="entry name" value="Medium-chain alcohol dehydrogenases, catalytic domain"/>
    <property type="match status" value="1"/>
</dbReference>
<dbReference type="InterPro" id="IPR036291">
    <property type="entry name" value="NAD(P)-bd_dom_sf"/>
</dbReference>
<dbReference type="SMART" id="SM00829">
    <property type="entry name" value="PKS_ER"/>
    <property type="match status" value="1"/>
</dbReference>
<dbReference type="PANTHER" id="PTHR43677:SF1">
    <property type="entry name" value="ACRYLYL-COA REDUCTASE ACUI-RELATED"/>
    <property type="match status" value="1"/>
</dbReference>
<organism evidence="2 3">
    <name type="scientific">Pirellulimonas nuda</name>
    <dbReference type="NCBI Taxonomy" id="2528009"/>
    <lineage>
        <taxon>Bacteria</taxon>
        <taxon>Pseudomonadati</taxon>
        <taxon>Planctomycetota</taxon>
        <taxon>Planctomycetia</taxon>
        <taxon>Pirellulales</taxon>
        <taxon>Lacipirellulaceae</taxon>
        <taxon>Pirellulimonas</taxon>
    </lineage>
</organism>
<dbReference type="SUPFAM" id="SSF51735">
    <property type="entry name" value="NAD(P)-binding Rossmann-fold domains"/>
    <property type="match status" value="1"/>
</dbReference>
<dbReference type="Pfam" id="PF00107">
    <property type="entry name" value="ADH_zinc_N"/>
    <property type="match status" value="1"/>
</dbReference>
<dbReference type="RefSeq" id="WP_145291908.1">
    <property type="nucleotide sequence ID" value="NZ_CP036291.1"/>
</dbReference>
<dbReference type="KEGG" id="pnd:Pla175_51860"/>
<dbReference type="InterPro" id="IPR011032">
    <property type="entry name" value="GroES-like_sf"/>
</dbReference>
<protein>
    <submittedName>
        <fullName evidence="2">Putative acrylyl-CoA reductase AcuI</fullName>
        <ecNumber evidence="2">1.3.1.84</ecNumber>
    </submittedName>
</protein>
<dbReference type="Gene3D" id="3.40.50.720">
    <property type="entry name" value="NAD(P)-binding Rossmann-like Domain"/>
    <property type="match status" value="1"/>
</dbReference>
<dbReference type="InterPro" id="IPR013154">
    <property type="entry name" value="ADH-like_N"/>
</dbReference>
<dbReference type="SUPFAM" id="SSF50129">
    <property type="entry name" value="GroES-like"/>
    <property type="match status" value="1"/>
</dbReference>
<dbReference type="Pfam" id="PF08240">
    <property type="entry name" value="ADH_N"/>
    <property type="match status" value="1"/>
</dbReference>
<dbReference type="InterPro" id="IPR013149">
    <property type="entry name" value="ADH-like_C"/>
</dbReference>
<dbReference type="NCBIfam" id="TIGR02823">
    <property type="entry name" value="oxido_YhdH"/>
    <property type="match status" value="1"/>
</dbReference>
<name>A0A518DJU4_9BACT</name>
<evidence type="ECO:0000259" key="1">
    <source>
        <dbReference type="SMART" id="SM00829"/>
    </source>
</evidence>
<evidence type="ECO:0000313" key="3">
    <source>
        <dbReference type="Proteomes" id="UP000317429"/>
    </source>
</evidence>
<gene>
    <name evidence="2" type="primary">acuI</name>
    <name evidence="2" type="ORF">Pla175_51860</name>
</gene>
<dbReference type="InterPro" id="IPR014188">
    <property type="entry name" value="Acrylyl-CoA_reductase_AcuI"/>
</dbReference>
<sequence>MQDFPAMIVRGDAKNPTMAVERLSLDALPAGDVVVEVEWSSLNYKDALATRAHPGVVRSLPHVPGIDAAGRVVHSDSGEYKAGDAVIVTGHGLGAPSWGGWSRYIRVPAEWVVAMPEGLDARRAMIFGTAGFTAAQCVAAIDKHGILPDAGDVVVTGATGGVGSIAVALLAKLGYRVVAVTGKPDQAEALRALGAAEVVGREAVHDESGASLLKSRWAAAVDTVGGEPLATIVRATQHRGCVACCGLVAGEDLPLTVHPFILRGVTLAGIDSAKCPRGPRLDIWDRLAGPWRVDLPASMVAECGLEELPKRVETILEGEVVGRTLVRLG</sequence>
<dbReference type="OrthoDB" id="9782155at2"/>
<dbReference type="InterPro" id="IPR051397">
    <property type="entry name" value="Zn-ADH-like_protein"/>
</dbReference>
<reference evidence="2 3" key="1">
    <citation type="submission" date="2019-02" db="EMBL/GenBank/DDBJ databases">
        <title>Deep-cultivation of Planctomycetes and their phenomic and genomic characterization uncovers novel biology.</title>
        <authorList>
            <person name="Wiegand S."/>
            <person name="Jogler M."/>
            <person name="Boedeker C."/>
            <person name="Pinto D."/>
            <person name="Vollmers J."/>
            <person name="Rivas-Marin E."/>
            <person name="Kohn T."/>
            <person name="Peeters S.H."/>
            <person name="Heuer A."/>
            <person name="Rast P."/>
            <person name="Oberbeckmann S."/>
            <person name="Bunk B."/>
            <person name="Jeske O."/>
            <person name="Meyerdierks A."/>
            <person name="Storesund J.E."/>
            <person name="Kallscheuer N."/>
            <person name="Luecker S."/>
            <person name="Lage O.M."/>
            <person name="Pohl T."/>
            <person name="Merkel B.J."/>
            <person name="Hornburger P."/>
            <person name="Mueller R.-W."/>
            <person name="Bruemmer F."/>
            <person name="Labrenz M."/>
            <person name="Spormann A.M."/>
            <person name="Op den Camp H."/>
            <person name="Overmann J."/>
            <person name="Amann R."/>
            <person name="Jetten M.S.M."/>
            <person name="Mascher T."/>
            <person name="Medema M.H."/>
            <person name="Devos D.P."/>
            <person name="Kaster A.-K."/>
            <person name="Ovreas L."/>
            <person name="Rohde M."/>
            <person name="Galperin M.Y."/>
            <person name="Jogler C."/>
        </authorList>
    </citation>
    <scope>NUCLEOTIDE SEQUENCE [LARGE SCALE GENOMIC DNA]</scope>
    <source>
        <strain evidence="2 3">Pla175</strain>
    </source>
</reference>